<dbReference type="Proteomes" id="UP000250321">
    <property type="component" value="Unassembled WGS sequence"/>
</dbReference>
<comment type="catalytic activity">
    <reaction evidence="18">
        <text>L-threonyl-[protein] + ATP = O-phospho-L-threonyl-[protein] + ADP + H(+)</text>
        <dbReference type="Rhea" id="RHEA:46608"/>
        <dbReference type="Rhea" id="RHEA-COMP:11060"/>
        <dbReference type="Rhea" id="RHEA-COMP:11605"/>
        <dbReference type="ChEBI" id="CHEBI:15378"/>
        <dbReference type="ChEBI" id="CHEBI:30013"/>
        <dbReference type="ChEBI" id="CHEBI:30616"/>
        <dbReference type="ChEBI" id="CHEBI:61977"/>
        <dbReference type="ChEBI" id="CHEBI:456216"/>
        <dbReference type="EC" id="2.7.11.1"/>
    </reaction>
</comment>
<keyword evidence="3" id="KW-1003">Cell membrane</keyword>
<keyword evidence="13" id="KW-0067">ATP-binding</keyword>
<dbReference type="SUPFAM" id="SSF56112">
    <property type="entry name" value="Protein kinase-like (PK-like)"/>
    <property type="match status" value="1"/>
</dbReference>
<dbReference type="InterPro" id="IPR008271">
    <property type="entry name" value="Ser/Thr_kinase_AS"/>
</dbReference>
<keyword evidence="11" id="KW-0547">Nucleotide-binding</keyword>
<evidence type="ECO:0000256" key="9">
    <source>
        <dbReference type="ARBA" id="ARBA00022729"/>
    </source>
</evidence>
<dbReference type="FunFam" id="1.10.510.10:FF:000358">
    <property type="entry name" value="Putative leucine-rich repeat receptor-like serine/threonine-protein kinase"/>
    <property type="match status" value="1"/>
</dbReference>
<keyword evidence="4" id="KW-0723">Serine/threonine-protein kinase</keyword>
<dbReference type="GO" id="GO:0005524">
    <property type="term" value="F:ATP binding"/>
    <property type="evidence" value="ECO:0007669"/>
    <property type="project" value="UniProtKB-KW"/>
</dbReference>
<keyword evidence="16 21" id="KW-0675">Receptor</keyword>
<evidence type="ECO:0000256" key="12">
    <source>
        <dbReference type="ARBA" id="ARBA00022777"/>
    </source>
</evidence>
<protein>
    <recommendedName>
        <fullName evidence="2">non-specific serine/threonine protein kinase</fullName>
        <ecNumber evidence="2">2.7.11.1</ecNumber>
    </recommendedName>
</protein>
<keyword evidence="8" id="KW-0812">Transmembrane</keyword>
<feature type="domain" description="Protein kinase" evidence="20">
    <location>
        <begin position="1"/>
        <end position="245"/>
    </location>
</feature>
<dbReference type="PROSITE" id="PS00108">
    <property type="entry name" value="PROTEIN_KINASE_ST"/>
    <property type="match status" value="1"/>
</dbReference>
<dbReference type="EC" id="2.7.11.1" evidence="2"/>
<comment type="subcellular location">
    <subcellularLocation>
        <location evidence="1">Cell membrane</location>
        <topology evidence="1">Single-pass membrane protein</topology>
    </subcellularLocation>
</comment>
<evidence type="ECO:0000256" key="3">
    <source>
        <dbReference type="ARBA" id="ARBA00022475"/>
    </source>
</evidence>
<dbReference type="Pfam" id="PF07714">
    <property type="entry name" value="PK_Tyr_Ser-Thr"/>
    <property type="match status" value="1"/>
</dbReference>
<keyword evidence="9" id="KW-0732">Signal</keyword>
<evidence type="ECO:0000256" key="19">
    <source>
        <dbReference type="ARBA" id="ARBA00048679"/>
    </source>
</evidence>
<evidence type="ECO:0000256" key="10">
    <source>
        <dbReference type="ARBA" id="ARBA00022737"/>
    </source>
</evidence>
<dbReference type="GO" id="GO:0004674">
    <property type="term" value="F:protein serine/threonine kinase activity"/>
    <property type="evidence" value="ECO:0007669"/>
    <property type="project" value="UniProtKB-KW"/>
</dbReference>
<evidence type="ECO:0000256" key="17">
    <source>
        <dbReference type="ARBA" id="ARBA00023180"/>
    </source>
</evidence>
<evidence type="ECO:0000256" key="8">
    <source>
        <dbReference type="ARBA" id="ARBA00022692"/>
    </source>
</evidence>
<evidence type="ECO:0000259" key="20">
    <source>
        <dbReference type="PROSITE" id="PS50011"/>
    </source>
</evidence>
<keyword evidence="5" id="KW-0597">Phosphoprotein</keyword>
<evidence type="ECO:0000313" key="21">
    <source>
        <dbReference type="EMBL" id="PQM33686.1"/>
    </source>
</evidence>
<evidence type="ECO:0000256" key="11">
    <source>
        <dbReference type="ARBA" id="ARBA00022741"/>
    </source>
</evidence>
<keyword evidence="15" id="KW-0472">Membrane</keyword>
<keyword evidence="17" id="KW-0325">Glycoprotein</keyword>
<reference evidence="21 22" key="1">
    <citation type="submission" date="2018-02" db="EMBL/GenBank/DDBJ databases">
        <title>Draft genome of wild Prunus yedoensis var. nudiflora.</title>
        <authorList>
            <person name="Baek S."/>
            <person name="Kim J.-H."/>
            <person name="Choi K."/>
            <person name="Kim G.-B."/>
            <person name="Cho A."/>
            <person name="Jang H."/>
            <person name="Shin C.-H."/>
            <person name="Yu H.-J."/>
            <person name="Mun J.-H."/>
        </authorList>
    </citation>
    <scope>NUCLEOTIDE SEQUENCE [LARGE SCALE GENOMIC DNA]</scope>
    <source>
        <strain evidence="22">cv. Jeju island</strain>
        <tissue evidence="21">Leaf</tissue>
    </source>
</reference>
<gene>
    <name evidence="21" type="ORF">Pyn_18540</name>
</gene>
<evidence type="ECO:0000256" key="14">
    <source>
        <dbReference type="ARBA" id="ARBA00022989"/>
    </source>
</evidence>
<evidence type="ECO:0000256" key="16">
    <source>
        <dbReference type="ARBA" id="ARBA00023170"/>
    </source>
</evidence>
<dbReference type="InterPro" id="IPR051564">
    <property type="entry name" value="LRR_receptor-like_kinase"/>
</dbReference>
<dbReference type="OrthoDB" id="1103805at2759"/>
<dbReference type="InterPro" id="IPR001245">
    <property type="entry name" value="Ser-Thr/Tyr_kinase_cat_dom"/>
</dbReference>
<dbReference type="AlphaFoldDB" id="A0A314UAD7"/>
<evidence type="ECO:0000256" key="13">
    <source>
        <dbReference type="ARBA" id="ARBA00022840"/>
    </source>
</evidence>
<keyword evidence="7" id="KW-0808">Transferase</keyword>
<evidence type="ECO:0000256" key="1">
    <source>
        <dbReference type="ARBA" id="ARBA00004162"/>
    </source>
</evidence>
<dbReference type="SMART" id="SM00220">
    <property type="entry name" value="S_TKc"/>
    <property type="match status" value="1"/>
</dbReference>
<keyword evidence="12 21" id="KW-0418">Kinase</keyword>
<evidence type="ECO:0000256" key="2">
    <source>
        <dbReference type="ARBA" id="ARBA00012513"/>
    </source>
</evidence>
<evidence type="ECO:0000256" key="15">
    <source>
        <dbReference type="ARBA" id="ARBA00023136"/>
    </source>
</evidence>
<dbReference type="STRING" id="2094558.A0A314UAD7"/>
<proteinExistence type="predicted"/>
<evidence type="ECO:0000256" key="4">
    <source>
        <dbReference type="ARBA" id="ARBA00022527"/>
    </source>
</evidence>
<dbReference type="EMBL" id="PJQY01003897">
    <property type="protein sequence ID" value="PQM33686.1"/>
    <property type="molecule type" value="Genomic_DNA"/>
</dbReference>
<evidence type="ECO:0000256" key="18">
    <source>
        <dbReference type="ARBA" id="ARBA00047899"/>
    </source>
</evidence>
<evidence type="ECO:0000256" key="7">
    <source>
        <dbReference type="ARBA" id="ARBA00022679"/>
    </source>
</evidence>
<keyword evidence="10" id="KW-0677">Repeat</keyword>
<dbReference type="PROSITE" id="PS50011">
    <property type="entry name" value="PROTEIN_KINASE_DOM"/>
    <property type="match status" value="1"/>
</dbReference>
<dbReference type="GO" id="GO:0005886">
    <property type="term" value="C:plasma membrane"/>
    <property type="evidence" value="ECO:0007669"/>
    <property type="project" value="UniProtKB-SubCell"/>
</dbReference>
<evidence type="ECO:0000256" key="5">
    <source>
        <dbReference type="ARBA" id="ARBA00022553"/>
    </source>
</evidence>
<dbReference type="InterPro" id="IPR000719">
    <property type="entry name" value="Prot_kinase_dom"/>
</dbReference>
<dbReference type="PANTHER" id="PTHR48055:SF55">
    <property type="entry name" value="PROTEIN KINASE DOMAIN-CONTAINING PROTEIN"/>
    <property type="match status" value="1"/>
</dbReference>
<comment type="catalytic activity">
    <reaction evidence="19">
        <text>L-seryl-[protein] + ATP = O-phospho-L-seryl-[protein] + ADP + H(+)</text>
        <dbReference type="Rhea" id="RHEA:17989"/>
        <dbReference type="Rhea" id="RHEA-COMP:9863"/>
        <dbReference type="Rhea" id="RHEA-COMP:11604"/>
        <dbReference type="ChEBI" id="CHEBI:15378"/>
        <dbReference type="ChEBI" id="CHEBI:29999"/>
        <dbReference type="ChEBI" id="CHEBI:30616"/>
        <dbReference type="ChEBI" id="CHEBI:83421"/>
        <dbReference type="ChEBI" id="CHEBI:456216"/>
        <dbReference type="EC" id="2.7.11.1"/>
    </reaction>
</comment>
<accession>A0A314UAD7</accession>
<name>A0A314UAD7_PRUYE</name>
<organism evidence="21 22">
    <name type="scientific">Prunus yedoensis var. nudiflora</name>
    <dbReference type="NCBI Taxonomy" id="2094558"/>
    <lineage>
        <taxon>Eukaryota</taxon>
        <taxon>Viridiplantae</taxon>
        <taxon>Streptophyta</taxon>
        <taxon>Embryophyta</taxon>
        <taxon>Tracheophyta</taxon>
        <taxon>Spermatophyta</taxon>
        <taxon>Magnoliopsida</taxon>
        <taxon>eudicotyledons</taxon>
        <taxon>Gunneridae</taxon>
        <taxon>Pentapetalae</taxon>
        <taxon>rosids</taxon>
        <taxon>fabids</taxon>
        <taxon>Rosales</taxon>
        <taxon>Rosaceae</taxon>
        <taxon>Amygdaloideae</taxon>
        <taxon>Amygdaleae</taxon>
        <taxon>Prunus</taxon>
    </lineage>
</organism>
<keyword evidence="14" id="KW-1133">Transmembrane helix</keyword>
<dbReference type="InterPro" id="IPR011009">
    <property type="entry name" value="Kinase-like_dom_sf"/>
</dbReference>
<keyword evidence="22" id="KW-1185">Reference proteome</keyword>
<comment type="caution">
    <text evidence="21">The sequence shown here is derived from an EMBL/GenBank/DDBJ whole genome shotgun (WGS) entry which is preliminary data.</text>
</comment>
<keyword evidence="6" id="KW-0433">Leucine-rich repeat</keyword>
<evidence type="ECO:0000313" key="22">
    <source>
        <dbReference type="Proteomes" id="UP000250321"/>
    </source>
</evidence>
<dbReference type="Gene3D" id="1.10.510.10">
    <property type="entry name" value="Transferase(Phosphotransferase) domain 1"/>
    <property type="match status" value="1"/>
</dbReference>
<sequence>MANGTLDSWLHPRDDEQRQTQSKRLSLIQRLNIATDVASALAYLHHCCETTIVHCDLKPRNVLLGEDMVAHVGDFGLARFLLEASDNYSRSQTLSAGLRGSIGYIPPEYGMGGQVSILGDIYSFGILLLEMFTGKKPTDDMFKDGLGIHQFTAMKMPDHVMDIIDPSLLIERNDAHGDGDRYESEIRARRTTSYRHGSPIQATRLEECLVSVMQIGLSCSAISPTERGQMDVVVNKLKAARDSYLNLRRRREE</sequence>
<dbReference type="PANTHER" id="PTHR48055">
    <property type="entry name" value="LEUCINE-RICH REPEAT RECEPTOR PROTEIN KINASE EMS1"/>
    <property type="match status" value="1"/>
</dbReference>
<evidence type="ECO:0000256" key="6">
    <source>
        <dbReference type="ARBA" id="ARBA00022614"/>
    </source>
</evidence>